<sequence length="151" mass="16020">MHNASTTRFGRTRSGRSPWPGAVLIGLLVTAALGSAAALLNDGPRAWLLVALLVALNLPVLVFGGWAVLVDRSTIRGATQRPEESVENSWLDRAANGAFYDLLTVLGLGLAAFNLVPAARDLPARHALTAYVLFAMLDVAARYLVISRGEA</sequence>
<feature type="transmembrane region" description="Helical" evidence="1">
    <location>
        <begin position="21"/>
        <end position="40"/>
    </location>
</feature>
<dbReference type="RefSeq" id="WP_343872345.1">
    <property type="nucleotide sequence ID" value="NZ_BAAAIX010000007.1"/>
</dbReference>
<feature type="transmembrane region" description="Helical" evidence="1">
    <location>
        <begin position="46"/>
        <end position="69"/>
    </location>
</feature>
<organism evidence="2 3">
    <name type="scientific">Luteococcus peritonei</name>
    <dbReference type="NCBI Taxonomy" id="88874"/>
    <lineage>
        <taxon>Bacteria</taxon>
        <taxon>Bacillati</taxon>
        <taxon>Actinomycetota</taxon>
        <taxon>Actinomycetes</taxon>
        <taxon>Propionibacteriales</taxon>
        <taxon>Propionibacteriaceae</taxon>
        <taxon>Luteococcus</taxon>
    </lineage>
</organism>
<evidence type="ECO:0000313" key="3">
    <source>
        <dbReference type="Proteomes" id="UP001597326"/>
    </source>
</evidence>
<feature type="transmembrane region" description="Helical" evidence="1">
    <location>
        <begin position="128"/>
        <end position="145"/>
    </location>
</feature>
<evidence type="ECO:0000256" key="1">
    <source>
        <dbReference type="SAM" id="Phobius"/>
    </source>
</evidence>
<protein>
    <submittedName>
        <fullName evidence="2">Uncharacterized protein</fullName>
    </submittedName>
</protein>
<feature type="transmembrane region" description="Helical" evidence="1">
    <location>
        <begin position="98"/>
        <end position="116"/>
    </location>
</feature>
<keyword evidence="1" id="KW-1133">Transmembrane helix</keyword>
<keyword evidence="1" id="KW-0472">Membrane</keyword>
<gene>
    <name evidence="2" type="ORF">ACFSCS_03900</name>
</gene>
<name>A0ABW4RSU9_9ACTN</name>
<dbReference type="EMBL" id="JBHUFZ010000008">
    <property type="protein sequence ID" value="MFD1889330.1"/>
    <property type="molecule type" value="Genomic_DNA"/>
</dbReference>
<dbReference type="Proteomes" id="UP001597326">
    <property type="component" value="Unassembled WGS sequence"/>
</dbReference>
<keyword evidence="1" id="KW-0812">Transmembrane</keyword>
<comment type="caution">
    <text evidence="2">The sequence shown here is derived from an EMBL/GenBank/DDBJ whole genome shotgun (WGS) entry which is preliminary data.</text>
</comment>
<reference evidence="3" key="1">
    <citation type="journal article" date="2019" name="Int. J. Syst. Evol. Microbiol.">
        <title>The Global Catalogue of Microorganisms (GCM) 10K type strain sequencing project: providing services to taxonomists for standard genome sequencing and annotation.</title>
        <authorList>
            <consortium name="The Broad Institute Genomics Platform"/>
            <consortium name="The Broad Institute Genome Sequencing Center for Infectious Disease"/>
            <person name="Wu L."/>
            <person name="Ma J."/>
        </authorList>
    </citation>
    <scope>NUCLEOTIDE SEQUENCE [LARGE SCALE GENOMIC DNA]</scope>
    <source>
        <strain evidence="3">CAIM 431</strain>
    </source>
</reference>
<evidence type="ECO:0000313" key="2">
    <source>
        <dbReference type="EMBL" id="MFD1889330.1"/>
    </source>
</evidence>
<proteinExistence type="predicted"/>
<keyword evidence="3" id="KW-1185">Reference proteome</keyword>
<accession>A0ABW4RSU9</accession>